<evidence type="ECO:0000313" key="3">
    <source>
        <dbReference type="EMBL" id="TXG66378.1"/>
    </source>
</evidence>
<evidence type="ECO:0000259" key="2">
    <source>
        <dbReference type="Pfam" id="PF13976"/>
    </source>
</evidence>
<sequence>MDHSKGLGQNLDEFKRMTIELTNAGEKEKLSNENETIILLNSLPNSFKDVKATIKYGRFSLSLEECISALKSKDLELKIEKKDHGENLFARGKSSIKNSNPNNKYKSRSKTPNNRSQSRAALVASKVSDKGSLLYKRLGHMSEKGLGDLSKHNLLDRDQVIKLEFCENCVLGGKELESARDHAVGLVMYSMISTRPYLAQAINVLSSELELIGYVDSDYAGDRDKRRSTSSYFFTIVVCCLS</sequence>
<dbReference type="OrthoDB" id="8042871at2759"/>
<comment type="caution">
    <text evidence="3">The sequence shown here is derived from an EMBL/GenBank/DDBJ whole genome shotgun (WGS) entry which is preliminary data.</text>
</comment>
<protein>
    <recommendedName>
        <fullName evidence="2">GAG-pre-integrase domain-containing protein</fullName>
    </recommendedName>
</protein>
<evidence type="ECO:0000313" key="4">
    <source>
        <dbReference type="Proteomes" id="UP000323000"/>
    </source>
</evidence>
<keyword evidence="4" id="KW-1185">Reference proteome</keyword>
<dbReference type="Proteomes" id="UP000323000">
    <property type="component" value="Chromosome 3"/>
</dbReference>
<dbReference type="InterPro" id="IPR025724">
    <property type="entry name" value="GAG-pre-integrase_dom"/>
</dbReference>
<dbReference type="Pfam" id="PF13976">
    <property type="entry name" value="gag_pre-integrs"/>
    <property type="match status" value="1"/>
</dbReference>
<dbReference type="EMBL" id="VAHF01000003">
    <property type="protein sequence ID" value="TXG66378.1"/>
    <property type="molecule type" value="Genomic_DNA"/>
</dbReference>
<organism evidence="3 4">
    <name type="scientific">Acer yangbiense</name>
    <dbReference type="NCBI Taxonomy" id="1000413"/>
    <lineage>
        <taxon>Eukaryota</taxon>
        <taxon>Viridiplantae</taxon>
        <taxon>Streptophyta</taxon>
        <taxon>Embryophyta</taxon>
        <taxon>Tracheophyta</taxon>
        <taxon>Spermatophyta</taxon>
        <taxon>Magnoliopsida</taxon>
        <taxon>eudicotyledons</taxon>
        <taxon>Gunneridae</taxon>
        <taxon>Pentapetalae</taxon>
        <taxon>rosids</taxon>
        <taxon>malvids</taxon>
        <taxon>Sapindales</taxon>
        <taxon>Sapindaceae</taxon>
        <taxon>Hippocastanoideae</taxon>
        <taxon>Acereae</taxon>
        <taxon>Acer</taxon>
    </lineage>
</organism>
<proteinExistence type="predicted"/>
<gene>
    <name evidence="3" type="ORF">EZV62_007653</name>
</gene>
<reference evidence="4" key="1">
    <citation type="journal article" date="2019" name="Gigascience">
        <title>De novo genome assembly of the endangered Acer yangbiense, a plant species with extremely small populations endemic to Yunnan Province, China.</title>
        <authorList>
            <person name="Yang J."/>
            <person name="Wariss H.M."/>
            <person name="Tao L."/>
            <person name="Zhang R."/>
            <person name="Yun Q."/>
            <person name="Hollingsworth P."/>
            <person name="Dao Z."/>
            <person name="Luo G."/>
            <person name="Guo H."/>
            <person name="Ma Y."/>
            <person name="Sun W."/>
        </authorList>
    </citation>
    <scope>NUCLEOTIDE SEQUENCE [LARGE SCALE GENOMIC DNA]</scope>
    <source>
        <strain evidence="4">cv. Malutang</strain>
    </source>
</reference>
<accession>A0A5C7IB57</accession>
<feature type="region of interest" description="Disordered" evidence="1">
    <location>
        <begin position="89"/>
        <end position="119"/>
    </location>
</feature>
<dbReference type="AlphaFoldDB" id="A0A5C7IB57"/>
<feature type="compositionally biased region" description="Low complexity" evidence="1">
    <location>
        <begin position="93"/>
        <end position="104"/>
    </location>
</feature>
<name>A0A5C7IB57_9ROSI</name>
<feature type="domain" description="GAG-pre-integrase" evidence="2">
    <location>
        <begin position="117"/>
        <end position="172"/>
    </location>
</feature>
<evidence type="ECO:0000256" key="1">
    <source>
        <dbReference type="SAM" id="MobiDB-lite"/>
    </source>
</evidence>